<dbReference type="GeneID" id="103608385"/>
<keyword evidence="2" id="KW-1185">Reference proteome</keyword>
<dbReference type="Proteomes" id="UP000694923">
    <property type="component" value="Unplaced"/>
</dbReference>
<proteinExistence type="predicted"/>
<feature type="compositionally biased region" description="Low complexity" evidence="1">
    <location>
        <begin position="47"/>
        <end position="69"/>
    </location>
</feature>
<dbReference type="RefSeq" id="XP_008591046.1">
    <property type="nucleotide sequence ID" value="XM_008592824.1"/>
</dbReference>
<evidence type="ECO:0000313" key="2">
    <source>
        <dbReference type="Proteomes" id="UP000694923"/>
    </source>
</evidence>
<dbReference type="Pfam" id="PF07010">
    <property type="entry name" value="Endomucin"/>
    <property type="match status" value="1"/>
</dbReference>
<feature type="region of interest" description="Disordered" evidence="1">
    <location>
        <begin position="41"/>
        <end position="69"/>
    </location>
</feature>
<name>A0ABM0SDV5_GALVR</name>
<feature type="compositionally biased region" description="Polar residues" evidence="1">
    <location>
        <begin position="142"/>
        <end position="165"/>
    </location>
</feature>
<evidence type="ECO:0000256" key="1">
    <source>
        <dbReference type="SAM" id="MobiDB-lite"/>
    </source>
</evidence>
<sequence length="165" mass="17644">MGPKALLMIFAGAHEDALSLRILFPWKTSFELQNHHSSLESRDLHGSVTNTSSVSPSSIPTTKTFVTTPNTTSLPILVTKATAETSPKGTANSKLLETSLTPTTPPLTTAKEEELGTKTNGVMKNESITTNTTVTNLPPPNAVSTIQSPQNKTENQSSINTTKRL</sequence>
<feature type="non-terminal residue" evidence="3">
    <location>
        <position position="165"/>
    </location>
</feature>
<evidence type="ECO:0000313" key="3">
    <source>
        <dbReference type="RefSeq" id="XP_008591046.1"/>
    </source>
</evidence>
<feature type="compositionally biased region" description="Low complexity" evidence="1">
    <location>
        <begin position="93"/>
        <end position="108"/>
    </location>
</feature>
<accession>A0ABM0SDV5</accession>
<feature type="region of interest" description="Disordered" evidence="1">
    <location>
        <begin position="82"/>
        <end position="108"/>
    </location>
</feature>
<gene>
    <name evidence="3" type="primary">LOC103608385</name>
</gene>
<reference evidence="3" key="1">
    <citation type="submission" date="2025-08" db="UniProtKB">
        <authorList>
            <consortium name="RefSeq"/>
        </authorList>
    </citation>
    <scope>IDENTIFICATION</scope>
</reference>
<dbReference type="InterPro" id="IPR010740">
    <property type="entry name" value="Endomucin"/>
</dbReference>
<feature type="region of interest" description="Disordered" evidence="1">
    <location>
        <begin position="130"/>
        <end position="165"/>
    </location>
</feature>
<dbReference type="PANTHER" id="PTHR15869:SF0">
    <property type="entry name" value="ENDOMUCIN"/>
    <property type="match status" value="1"/>
</dbReference>
<dbReference type="PANTHER" id="PTHR15869">
    <property type="entry name" value="ENDOMUCIN-RELATED"/>
    <property type="match status" value="1"/>
</dbReference>
<organism evidence="2 3">
    <name type="scientific">Galeopterus variegatus</name>
    <name type="common">Malayan flying lemur</name>
    <name type="synonym">Cynocephalus variegatus</name>
    <dbReference type="NCBI Taxonomy" id="482537"/>
    <lineage>
        <taxon>Eukaryota</taxon>
        <taxon>Metazoa</taxon>
        <taxon>Chordata</taxon>
        <taxon>Craniata</taxon>
        <taxon>Vertebrata</taxon>
        <taxon>Euteleostomi</taxon>
        <taxon>Mammalia</taxon>
        <taxon>Eutheria</taxon>
        <taxon>Euarchontoglires</taxon>
        <taxon>Dermoptera</taxon>
        <taxon>Cynocephalidae</taxon>
        <taxon>Galeopterus</taxon>
    </lineage>
</organism>
<feature type="compositionally biased region" description="Polar residues" evidence="1">
    <location>
        <begin position="82"/>
        <end position="92"/>
    </location>
</feature>
<protein>
    <submittedName>
        <fullName evidence="3">Endomucin-like</fullName>
    </submittedName>
</protein>